<dbReference type="GO" id="GO:0003676">
    <property type="term" value="F:nucleic acid binding"/>
    <property type="evidence" value="ECO:0007669"/>
    <property type="project" value="InterPro"/>
</dbReference>
<dbReference type="GO" id="GO:0016818">
    <property type="term" value="F:hydrolase activity, acting on acid anhydrides, in phosphorus-containing anhydrides"/>
    <property type="evidence" value="ECO:0007669"/>
    <property type="project" value="InterPro"/>
</dbReference>
<reference evidence="4" key="1">
    <citation type="submission" date="2022-01" db="EMBL/GenBank/DDBJ databases">
        <title>Novel species in genus Dyadobacter.</title>
        <authorList>
            <person name="Ma C."/>
        </authorList>
    </citation>
    <scope>NUCLEOTIDE SEQUENCE</scope>
    <source>
        <strain evidence="4">CY357</strain>
    </source>
</reference>
<dbReference type="Gene3D" id="3.30.70.2330">
    <property type="match status" value="1"/>
</dbReference>
<protein>
    <submittedName>
        <fullName evidence="4">HIRAN domain-containing protein</fullName>
    </submittedName>
</protein>
<evidence type="ECO:0000313" key="4">
    <source>
        <dbReference type="EMBL" id="MCF2500820.1"/>
    </source>
</evidence>
<dbReference type="Pfam" id="PF08797">
    <property type="entry name" value="HIRAN"/>
    <property type="match status" value="1"/>
</dbReference>
<evidence type="ECO:0000259" key="3">
    <source>
        <dbReference type="Pfam" id="PF08797"/>
    </source>
</evidence>
<dbReference type="EMBL" id="JAKFFV010000014">
    <property type="protein sequence ID" value="MCF2500820.1"/>
    <property type="molecule type" value="Genomic_DNA"/>
</dbReference>
<dbReference type="AlphaFoldDB" id="A0A9X1QFN0"/>
<evidence type="ECO:0000256" key="1">
    <source>
        <dbReference type="ARBA" id="ARBA00022723"/>
    </source>
</evidence>
<gene>
    <name evidence="4" type="ORF">L0661_21035</name>
</gene>
<keyword evidence="1" id="KW-0479">Metal-binding</keyword>
<feature type="domain" description="HIRAN" evidence="3">
    <location>
        <begin position="144"/>
        <end position="193"/>
    </location>
</feature>
<accession>A0A9X1QFN0</accession>
<organism evidence="4 5">
    <name type="scientific">Dyadobacter chenhuakuii</name>
    <dbReference type="NCBI Taxonomy" id="2909339"/>
    <lineage>
        <taxon>Bacteria</taxon>
        <taxon>Pseudomonadati</taxon>
        <taxon>Bacteroidota</taxon>
        <taxon>Cytophagia</taxon>
        <taxon>Cytophagales</taxon>
        <taxon>Spirosomataceae</taxon>
        <taxon>Dyadobacter</taxon>
    </lineage>
</organism>
<dbReference type="InterPro" id="IPR014905">
    <property type="entry name" value="HIRAN"/>
</dbReference>
<sequence length="229" mass="26578">MGFFSNLFKPKAPAEHPFPDLFPLEVEIERALKGGKQKIDFKVEELSQEKWDYLSGKYRQLSIPITHPFNHSHGLYKRRFESVKEDILAGRQISLDEIDEEHLTAFAAQQLPGIKIFAVRPSIIKCVIAGFRFHGYKNKIIKEMLVMDSYQKLVLEPEPDNKFDIDAVKLMWEGQLLGYVPREYSREVAKAIEEMKEVKCWLDSYTSIGPIDERAYVEIALDHAKSPRY</sequence>
<proteinExistence type="predicted"/>
<name>A0A9X1QFN0_9BACT</name>
<evidence type="ECO:0000256" key="2">
    <source>
        <dbReference type="ARBA" id="ARBA00022801"/>
    </source>
</evidence>
<dbReference type="RefSeq" id="WP_235179148.1">
    <property type="nucleotide sequence ID" value="NZ_JAKFFV010000014.1"/>
</dbReference>
<comment type="caution">
    <text evidence="4">The sequence shown here is derived from an EMBL/GenBank/DDBJ whole genome shotgun (WGS) entry which is preliminary data.</text>
</comment>
<evidence type="ECO:0000313" key="5">
    <source>
        <dbReference type="Proteomes" id="UP001139411"/>
    </source>
</evidence>
<dbReference type="Proteomes" id="UP001139411">
    <property type="component" value="Unassembled WGS sequence"/>
</dbReference>
<keyword evidence="2" id="KW-0378">Hydrolase</keyword>
<dbReference type="GO" id="GO:0008270">
    <property type="term" value="F:zinc ion binding"/>
    <property type="evidence" value="ECO:0007669"/>
    <property type="project" value="InterPro"/>
</dbReference>